<keyword evidence="3" id="KW-1185">Reference proteome</keyword>
<evidence type="ECO:0000313" key="2">
    <source>
        <dbReference type="EMBL" id="KAK7688796.1"/>
    </source>
</evidence>
<proteinExistence type="predicted"/>
<dbReference type="AlphaFoldDB" id="A0AAW0G7W7"/>
<organism evidence="2 3">
    <name type="scientific">Cerrena zonata</name>
    <dbReference type="NCBI Taxonomy" id="2478898"/>
    <lineage>
        <taxon>Eukaryota</taxon>
        <taxon>Fungi</taxon>
        <taxon>Dikarya</taxon>
        <taxon>Basidiomycota</taxon>
        <taxon>Agaricomycotina</taxon>
        <taxon>Agaricomycetes</taxon>
        <taxon>Polyporales</taxon>
        <taxon>Cerrenaceae</taxon>
        <taxon>Cerrena</taxon>
    </lineage>
</organism>
<evidence type="ECO:0000256" key="1">
    <source>
        <dbReference type="SAM" id="MobiDB-lite"/>
    </source>
</evidence>
<evidence type="ECO:0008006" key="4">
    <source>
        <dbReference type="Google" id="ProtNLM"/>
    </source>
</evidence>
<name>A0AAW0G7W7_9APHY</name>
<comment type="caution">
    <text evidence="2">The sequence shown here is derived from an EMBL/GenBank/DDBJ whole genome shotgun (WGS) entry which is preliminary data.</text>
</comment>
<sequence length="926" mass="103485">MHEAEHRLSSFANFAYRLHVAEDPRFTLDSKLDASHSSIGTRSTHSFSDMTLPSPQVHCITHVSQWPTNVVELTRQLDLPLPSFKFSEVGAHLSPVVQPLFLELQKSLTKESPQPDEDDSSFKLESSLNLILMTVAILRSYQIGKARQTLFPLLLSGLCTNLTSNVQILLGSPFFIARTDDNVIYKKESGSLPRSFVDASVAVCIACTDDSNVDSSSSSTSNHLDLNSRASDTSSESNHQSSSSSDTLISLDRLFFDPNPTIYGYYNVHIPILVATGSDNITAAVTSALYQRHGWSIDEPMIGVELCDSGLARVHIGWIEYCQKELLQVHVTHASADAEALPALGSYDLTNPLHACALAQFLLSLRAHGESIEQVAQDICLRQYCWQFDHPGCYGKNLPERQGYNVDEWLQNCVAESNPVSESQPTEELELIPGPLNLQTPGEYIDNIGSLETLLSDRSVDMVPNLPPLDFLPGYCTIEKMRLLYEGFTKPVLLSEWAPGCDEPPVRSAVFEIDRNYLIAHHQKVFTSKPETCVVVSTTDAIGSFIKSGIDILLGLSSISIGTKSSKLLNDSLPAWNHVFALVYLDNRDNTGDALQYHVDVRLSGNHLGREFEDLTSDNNDTIPSTTEIKDSLISRAAQSKERWFEHQYRGPIDLDDFMVDYILNVSVKPDYLTALFEGPSDHSVIRALWNRSENNPVSAVCDIVALRRAKIKFPSKCGYNGDLVPFPSNLTFVMRDTQHSSHMSRPQTPQGLNNATHPLVDYLMVPVILGVYKKKEEDMYSATLRLHLFMASAIDMYTHLGLNDASVWGVYIDGTKAEVVLAQRCPEGDRTLVFLRQNKTYELTDPFSLMQFTAFLLRVRLEPPELHAYNFPLPRDMTPTNRDDQPDSLHEVSLVIDSSCRDSERAWSNWTQAGLMPVPDRFRYP</sequence>
<feature type="region of interest" description="Disordered" evidence="1">
    <location>
        <begin position="210"/>
        <end position="244"/>
    </location>
</feature>
<accession>A0AAW0G7W7</accession>
<dbReference type="EMBL" id="JASBNA010000010">
    <property type="protein sequence ID" value="KAK7688796.1"/>
    <property type="molecule type" value="Genomic_DNA"/>
</dbReference>
<protein>
    <recommendedName>
        <fullName evidence="4">C2 domain-containing protein</fullName>
    </recommendedName>
</protein>
<evidence type="ECO:0000313" key="3">
    <source>
        <dbReference type="Proteomes" id="UP001385951"/>
    </source>
</evidence>
<gene>
    <name evidence="2" type="ORF">QCA50_008336</name>
</gene>
<dbReference type="Proteomes" id="UP001385951">
    <property type="component" value="Unassembled WGS sequence"/>
</dbReference>
<reference evidence="2 3" key="1">
    <citation type="submission" date="2022-09" db="EMBL/GenBank/DDBJ databases">
        <authorList>
            <person name="Palmer J.M."/>
        </authorList>
    </citation>
    <scope>NUCLEOTIDE SEQUENCE [LARGE SCALE GENOMIC DNA]</scope>
    <source>
        <strain evidence="2 3">DSM 7382</strain>
    </source>
</reference>